<dbReference type="AlphaFoldDB" id="A0A0F9U6Y1"/>
<evidence type="ECO:0000313" key="1">
    <source>
        <dbReference type="EMBL" id="KKN87354.1"/>
    </source>
</evidence>
<comment type="caution">
    <text evidence="1">The sequence shown here is derived from an EMBL/GenBank/DDBJ whole genome shotgun (WGS) entry which is preliminary data.</text>
</comment>
<gene>
    <name evidence="1" type="ORF">LCGC14_0258080</name>
</gene>
<accession>A0A0F9U6Y1</accession>
<reference evidence="1" key="1">
    <citation type="journal article" date="2015" name="Nature">
        <title>Complex archaea that bridge the gap between prokaryotes and eukaryotes.</title>
        <authorList>
            <person name="Spang A."/>
            <person name="Saw J.H."/>
            <person name="Jorgensen S.L."/>
            <person name="Zaremba-Niedzwiedzka K."/>
            <person name="Martijn J."/>
            <person name="Lind A.E."/>
            <person name="van Eijk R."/>
            <person name="Schleper C."/>
            <person name="Guy L."/>
            <person name="Ettema T.J."/>
        </authorList>
    </citation>
    <scope>NUCLEOTIDE SEQUENCE</scope>
</reference>
<proteinExistence type="predicted"/>
<protein>
    <submittedName>
        <fullName evidence="1">Uncharacterized protein</fullName>
    </submittedName>
</protein>
<organism evidence="1">
    <name type="scientific">marine sediment metagenome</name>
    <dbReference type="NCBI Taxonomy" id="412755"/>
    <lineage>
        <taxon>unclassified sequences</taxon>
        <taxon>metagenomes</taxon>
        <taxon>ecological metagenomes</taxon>
    </lineage>
</organism>
<sequence>MTTDKTIDIQDAWRQALEHHERLVLEVPRGHGATTFLLETLKYHRGYRRLLMPTEAKTENARRRGLSHGGVECITTAPPEGMRRLNLLMVDQPVYFSDPSRPPGLSAVKDGWACWAETNPTPQQVVVMATVTQLNRAALAELFPPEIYHRIRFAYTEDLEGLIQDDGRVAPFTSELWTEEKLAKRREELGARIFGRAFHVIGTKDVRLCEQCKRELEPVHVATELKVDTAVLYADNLWAIDAMVGDMTRAWVCRSTHGEPIPVDNTLEALEEWMAANLEATTWLGTRPERIPPVYPGGVKRVNAALDRLKIAAKGEG</sequence>
<dbReference type="EMBL" id="LAZR01000138">
    <property type="protein sequence ID" value="KKN87354.1"/>
    <property type="molecule type" value="Genomic_DNA"/>
</dbReference>
<name>A0A0F9U6Y1_9ZZZZ</name>